<evidence type="ECO:0000256" key="3">
    <source>
        <dbReference type="ARBA" id="ARBA00023125"/>
    </source>
</evidence>
<feature type="domain" description="WRKY" evidence="6">
    <location>
        <begin position="77"/>
        <end position="113"/>
    </location>
</feature>
<dbReference type="Gene3D" id="2.20.25.80">
    <property type="entry name" value="WRKY domain"/>
    <property type="match status" value="2"/>
</dbReference>
<dbReference type="SMART" id="SM00774">
    <property type="entry name" value="WRKY"/>
    <property type="match status" value="2"/>
</dbReference>
<protein>
    <recommendedName>
        <fullName evidence="6">WRKY domain-containing protein</fullName>
    </recommendedName>
</protein>
<keyword evidence="3" id="KW-0238">DNA-binding</keyword>
<evidence type="ECO:0000256" key="5">
    <source>
        <dbReference type="ARBA" id="ARBA00023242"/>
    </source>
</evidence>
<dbReference type="STRING" id="4555.A0A368S5R9"/>
<dbReference type="InterPro" id="IPR003657">
    <property type="entry name" value="WRKY_dom"/>
</dbReference>
<comment type="subcellular location">
    <subcellularLocation>
        <location evidence="1">Nucleus</location>
    </subcellularLocation>
</comment>
<dbReference type="OrthoDB" id="1842836at2759"/>
<evidence type="ECO:0000256" key="1">
    <source>
        <dbReference type="ARBA" id="ARBA00004123"/>
    </source>
</evidence>
<dbReference type="Pfam" id="PF03106">
    <property type="entry name" value="WRKY"/>
    <property type="match status" value="2"/>
</dbReference>
<dbReference type="GO" id="GO:0003700">
    <property type="term" value="F:DNA-binding transcription factor activity"/>
    <property type="evidence" value="ECO:0007669"/>
    <property type="project" value="InterPro"/>
</dbReference>
<name>A0A368S5R9_SETIT</name>
<dbReference type="PANTHER" id="PTHR31221:SF193">
    <property type="entry name" value="WRKY TRANSCRIPTION FACTOR PROTEIN 1-RELATED"/>
    <property type="match status" value="1"/>
</dbReference>
<evidence type="ECO:0000259" key="6">
    <source>
        <dbReference type="PROSITE" id="PS50811"/>
    </source>
</evidence>
<keyword evidence="2" id="KW-0805">Transcription regulation</keyword>
<dbReference type="GO" id="GO:0005634">
    <property type="term" value="C:nucleus"/>
    <property type="evidence" value="ECO:0007669"/>
    <property type="project" value="UniProtKB-SubCell"/>
</dbReference>
<dbReference type="AlphaFoldDB" id="A0A368S5R9"/>
<accession>A0A368S5R9</accession>
<reference evidence="7" key="1">
    <citation type="journal article" date="2012" name="Nat. Biotechnol.">
        <title>Reference genome sequence of the model plant Setaria.</title>
        <authorList>
            <person name="Bennetzen J.L."/>
            <person name="Schmutz J."/>
            <person name="Wang H."/>
            <person name="Percifield R."/>
            <person name="Hawkins J."/>
            <person name="Pontaroli A.C."/>
            <person name="Estep M."/>
            <person name="Feng L."/>
            <person name="Vaughn J.N."/>
            <person name="Grimwood J."/>
            <person name="Jenkins J."/>
            <person name="Barry K."/>
            <person name="Lindquist E."/>
            <person name="Hellsten U."/>
            <person name="Deshpande S."/>
            <person name="Wang X."/>
            <person name="Wu X."/>
            <person name="Mitros T."/>
            <person name="Triplett J."/>
            <person name="Yang X."/>
            <person name="Ye C.Y."/>
            <person name="Mauro-Herrera M."/>
            <person name="Wang L."/>
            <person name="Li P."/>
            <person name="Sharma M."/>
            <person name="Sharma R."/>
            <person name="Ronald P.C."/>
            <person name="Panaud O."/>
            <person name="Kellogg E.A."/>
            <person name="Brutnell T.P."/>
            <person name="Doust A.N."/>
            <person name="Tuskan G.A."/>
            <person name="Rokhsar D."/>
            <person name="Devos K.M."/>
        </authorList>
    </citation>
    <scope>NUCLEOTIDE SEQUENCE [LARGE SCALE GENOMIC DNA]</scope>
    <source>
        <strain evidence="7">Yugu1</strain>
    </source>
</reference>
<evidence type="ECO:0000256" key="2">
    <source>
        <dbReference type="ARBA" id="ARBA00023015"/>
    </source>
</evidence>
<sequence length="215" mass="23993">MASGGLGERVTGERVAGRGRWMTSWARTGVKGWRQRGGGGRCRSRGKRRPRCIFLFFLLLKLFSSGPQHAAGDGPDYYKCTFPGCFARKKLERSLDCQIMEIAYKGRDNHARPRNTSRGSAGTAVQVLQSGGGNASERRFGEMPAMSTVSDTEVIDDGCRWRKYGQKVLKGNPNPRSYFKCAMFGCPARKHVERASHDQRSFVTTYESKHNTTTI</sequence>
<dbReference type="InterPro" id="IPR044810">
    <property type="entry name" value="WRKY_plant"/>
</dbReference>
<dbReference type="PANTHER" id="PTHR31221">
    <property type="entry name" value="WRKY TRANSCRIPTION FACTOR PROTEIN 1-RELATED"/>
    <property type="match status" value="1"/>
</dbReference>
<evidence type="ECO:0000256" key="4">
    <source>
        <dbReference type="ARBA" id="ARBA00023163"/>
    </source>
</evidence>
<dbReference type="SUPFAM" id="SSF118290">
    <property type="entry name" value="WRKY DNA-binding domain"/>
    <property type="match status" value="2"/>
</dbReference>
<gene>
    <name evidence="7" type="ORF">SETIT_8G088600v2</name>
</gene>
<dbReference type="PROSITE" id="PS50811">
    <property type="entry name" value="WRKY"/>
    <property type="match status" value="2"/>
</dbReference>
<evidence type="ECO:0000313" key="7">
    <source>
        <dbReference type="EMBL" id="RCV37757.1"/>
    </source>
</evidence>
<dbReference type="InterPro" id="IPR036576">
    <property type="entry name" value="WRKY_dom_sf"/>
</dbReference>
<reference evidence="7" key="2">
    <citation type="submission" date="2015-07" db="EMBL/GenBank/DDBJ databases">
        <authorList>
            <person name="Noorani M."/>
        </authorList>
    </citation>
    <scope>NUCLEOTIDE SEQUENCE</scope>
    <source>
        <strain evidence="7">Yugu1</strain>
    </source>
</reference>
<organism evidence="7">
    <name type="scientific">Setaria italica</name>
    <name type="common">Foxtail millet</name>
    <name type="synonym">Panicum italicum</name>
    <dbReference type="NCBI Taxonomy" id="4555"/>
    <lineage>
        <taxon>Eukaryota</taxon>
        <taxon>Viridiplantae</taxon>
        <taxon>Streptophyta</taxon>
        <taxon>Embryophyta</taxon>
        <taxon>Tracheophyta</taxon>
        <taxon>Spermatophyta</taxon>
        <taxon>Magnoliopsida</taxon>
        <taxon>Liliopsida</taxon>
        <taxon>Poales</taxon>
        <taxon>Poaceae</taxon>
        <taxon>PACMAD clade</taxon>
        <taxon>Panicoideae</taxon>
        <taxon>Panicodae</taxon>
        <taxon>Paniceae</taxon>
        <taxon>Cenchrinae</taxon>
        <taxon>Setaria</taxon>
    </lineage>
</organism>
<proteinExistence type="predicted"/>
<feature type="domain" description="WRKY" evidence="6">
    <location>
        <begin position="150"/>
        <end position="215"/>
    </location>
</feature>
<dbReference type="GO" id="GO:0043565">
    <property type="term" value="F:sequence-specific DNA binding"/>
    <property type="evidence" value="ECO:0007669"/>
    <property type="project" value="InterPro"/>
</dbReference>
<keyword evidence="4" id="KW-0804">Transcription</keyword>
<dbReference type="EMBL" id="CM003535">
    <property type="protein sequence ID" value="RCV37757.1"/>
    <property type="molecule type" value="Genomic_DNA"/>
</dbReference>
<keyword evidence="5" id="KW-0539">Nucleus</keyword>